<feature type="region of interest" description="Disordered" evidence="1">
    <location>
        <begin position="32"/>
        <end position="59"/>
    </location>
</feature>
<evidence type="ECO:0000313" key="3">
    <source>
        <dbReference type="EMBL" id="KAG2570763.1"/>
    </source>
</evidence>
<keyword evidence="4" id="KW-1185">Reference proteome</keyword>
<organism evidence="3 4">
    <name type="scientific">Panicum virgatum</name>
    <name type="common">Blackwell switchgrass</name>
    <dbReference type="NCBI Taxonomy" id="38727"/>
    <lineage>
        <taxon>Eukaryota</taxon>
        <taxon>Viridiplantae</taxon>
        <taxon>Streptophyta</taxon>
        <taxon>Embryophyta</taxon>
        <taxon>Tracheophyta</taxon>
        <taxon>Spermatophyta</taxon>
        <taxon>Magnoliopsida</taxon>
        <taxon>Liliopsida</taxon>
        <taxon>Poales</taxon>
        <taxon>Poaceae</taxon>
        <taxon>PACMAD clade</taxon>
        <taxon>Panicoideae</taxon>
        <taxon>Panicodae</taxon>
        <taxon>Paniceae</taxon>
        <taxon>Panicinae</taxon>
        <taxon>Panicum</taxon>
        <taxon>Panicum sect. Hiantes</taxon>
    </lineage>
</organism>
<gene>
    <name evidence="3" type="ORF">PVAP13_7KG057036</name>
</gene>
<evidence type="ECO:0000313" key="4">
    <source>
        <dbReference type="Proteomes" id="UP000823388"/>
    </source>
</evidence>
<feature type="compositionally biased region" description="Basic and acidic residues" evidence="1">
    <location>
        <begin position="360"/>
        <end position="374"/>
    </location>
</feature>
<evidence type="ECO:0000256" key="1">
    <source>
        <dbReference type="SAM" id="MobiDB-lite"/>
    </source>
</evidence>
<dbReference type="Proteomes" id="UP000823388">
    <property type="component" value="Chromosome 7K"/>
</dbReference>
<evidence type="ECO:0000259" key="2">
    <source>
        <dbReference type="Pfam" id="PF04195"/>
    </source>
</evidence>
<feature type="region of interest" description="Disordered" evidence="1">
    <location>
        <begin position="356"/>
        <end position="547"/>
    </location>
</feature>
<proteinExistence type="predicted"/>
<feature type="compositionally biased region" description="Basic residues" evidence="1">
    <location>
        <begin position="431"/>
        <end position="443"/>
    </location>
</feature>
<feature type="compositionally biased region" description="Basic residues" evidence="1">
    <location>
        <begin position="32"/>
        <end position="47"/>
    </location>
</feature>
<comment type="caution">
    <text evidence="3">The sequence shown here is derived from an EMBL/GenBank/DDBJ whole genome shotgun (WGS) entry which is preliminary data.</text>
</comment>
<dbReference type="InterPro" id="IPR007321">
    <property type="entry name" value="Transposase_28"/>
</dbReference>
<protein>
    <recommendedName>
        <fullName evidence="2">Transposase (putative) gypsy type domain-containing protein</fullName>
    </recommendedName>
</protein>
<dbReference type="Pfam" id="PF04195">
    <property type="entry name" value="Transposase_28"/>
    <property type="match status" value="1"/>
</dbReference>
<feature type="compositionally biased region" description="Acidic residues" evidence="1">
    <location>
        <begin position="375"/>
        <end position="395"/>
    </location>
</feature>
<dbReference type="AlphaFoldDB" id="A0A8T0QA42"/>
<dbReference type="PANTHER" id="PTHR33026:SF7">
    <property type="entry name" value="OS03G0100275 PROTEIN"/>
    <property type="match status" value="1"/>
</dbReference>
<dbReference type="EMBL" id="CM029049">
    <property type="protein sequence ID" value="KAG2570763.1"/>
    <property type="molecule type" value="Genomic_DNA"/>
</dbReference>
<feature type="compositionally biased region" description="Low complexity" evidence="1">
    <location>
        <begin position="455"/>
        <end position="468"/>
    </location>
</feature>
<reference evidence="3" key="1">
    <citation type="submission" date="2020-05" db="EMBL/GenBank/DDBJ databases">
        <title>WGS assembly of Panicum virgatum.</title>
        <authorList>
            <person name="Lovell J.T."/>
            <person name="Jenkins J."/>
            <person name="Shu S."/>
            <person name="Juenger T.E."/>
            <person name="Schmutz J."/>
        </authorList>
    </citation>
    <scope>NUCLEOTIDE SEQUENCE</scope>
    <source>
        <strain evidence="3">AP13</strain>
    </source>
</reference>
<accession>A0A8T0QA42</accession>
<name>A0A8T0QA42_PANVG</name>
<feature type="domain" description="Transposase (putative) gypsy type" evidence="2">
    <location>
        <begin position="108"/>
        <end position="173"/>
    </location>
</feature>
<sequence length="547" mass="61833">MSIQQAPEYFVVEWDVLEAHCRSRRWRRRGLVGGKRKSPKLPPHKYGKTNQKAPPPPANAWKPSRLKEAGIQALVTAGLLQEKDTVLWNSAEGHAWPMEKNPDKVPMFASFVERGLELPSSDFFRGFLDFFKIEYVHLNPNSIFHIAMYIHFCEAFLGIRPHWALFRKIFRLKPQPRIDHTEVVDGAGVQVRQNAKEIYFDYELIDSNQDWKHKWFYIGNHPPQLTAPTGHRPIWDAIWNQEPSTEECMQVPELLRRTAALKAQGLTAQRVAYGFMKRHVQPLMQRSHLGYKYTGEDDESRLSKDPISDDAILVQLSKIFKNIKQAVPTAVLEYSAERPPNPDDVLLYFLMPPPPGLDQVRVDPRRPCPRRDFSQDDEETVVEEAEVDSSSEDDTVLSQYVMKKRQDKAGSSAGSSKRPAENLEDDVPQPPRKKRNTVRKHAVRVTVNPDGTPLQTAAGAGQPSGAAQEPSTSTVEIIEVEDDVAKPAGLRSHEDQPAATEITGMPQEQQRPSSPVVKTAKTMPSHQAPEPSSDEEEDVPHLGEGFH</sequence>
<dbReference type="PANTHER" id="PTHR33026">
    <property type="entry name" value="OS06G0360600 PROTEIN"/>
    <property type="match status" value="1"/>
</dbReference>